<organism evidence="2 3">
    <name type="scientific">Bodo saltans</name>
    <name type="common">Flagellated protozoan</name>
    <dbReference type="NCBI Taxonomy" id="75058"/>
    <lineage>
        <taxon>Eukaryota</taxon>
        <taxon>Discoba</taxon>
        <taxon>Euglenozoa</taxon>
        <taxon>Kinetoplastea</taxon>
        <taxon>Metakinetoplastina</taxon>
        <taxon>Eubodonida</taxon>
        <taxon>Bodonidae</taxon>
        <taxon>Bodo</taxon>
    </lineage>
</organism>
<evidence type="ECO:0000256" key="1">
    <source>
        <dbReference type="SAM" id="SignalP"/>
    </source>
</evidence>
<keyword evidence="1" id="KW-0732">Signal</keyword>
<reference evidence="3" key="1">
    <citation type="submission" date="2015-09" db="EMBL/GenBank/DDBJ databases">
        <authorList>
            <consortium name="Pathogen Informatics"/>
        </authorList>
    </citation>
    <scope>NUCLEOTIDE SEQUENCE [LARGE SCALE GENOMIC DNA]</scope>
    <source>
        <strain evidence="3">Lake Konstanz</strain>
    </source>
</reference>
<dbReference type="AlphaFoldDB" id="A0A0S4J8B0"/>
<evidence type="ECO:0000313" key="3">
    <source>
        <dbReference type="Proteomes" id="UP000051952"/>
    </source>
</evidence>
<gene>
    <name evidence="2" type="ORF">BSAL_93780</name>
</gene>
<proteinExistence type="predicted"/>
<feature type="non-terminal residue" evidence="2">
    <location>
        <position position="159"/>
    </location>
</feature>
<keyword evidence="3" id="KW-1185">Reference proteome</keyword>
<sequence>RLIALYRLNIFALGNLFLVCQTLFAYDFDCYEAPTESKHTVAVMMRAPLQYTRSHFLAATLLTAQRFCSDRPASQMPSHNPVGAHASRTSPRIAEPHIERYEKWATATGACSLDDLAGGATQAYRSLGVVLGELVCATKLEQAQRFPAKARIFNAVASM</sequence>
<dbReference type="EMBL" id="CYKH01001334">
    <property type="protein sequence ID" value="CUG86566.1"/>
    <property type="molecule type" value="Genomic_DNA"/>
</dbReference>
<accession>A0A0S4J8B0</accession>
<feature type="signal peptide" evidence="1">
    <location>
        <begin position="1"/>
        <end position="25"/>
    </location>
</feature>
<evidence type="ECO:0008006" key="4">
    <source>
        <dbReference type="Google" id="ProtNLM"/>
    </source>
</evidence>
<protein>
    <recommendedName>
        <fullName evidence="4">Membrane-associated protein</fullName>
    </recommendedName>
</protein>
<feature type="chain" id="PRO_5006622026" description="Membrane-associated protein" evidence="1">
    <location>
        <begin position="26"/>
        <end position="159"/>
    </location>
</feature>
<evidence type="ECO:0000313" key="2">
    <source>
        <dbReference type="EMBL" id="CUG86566.1"/>
    </source>
</evidence>
<dbReference type="Proteomes" id="UP000051952">
    <property type="component" value="Unassembled WGS sequence"/>
</dbReference>
<dbReference type="VEuPathDB" id="TriTrypDB:BSAL_93780"/>
<name>A0A0S4J8B0_BODSA</name>
<feature type="non-terminal residue" evidence="2">
    <location>
        <position position="1"/>
    </location>
</feature>